<dbReference type="PANTHER" id="PTHR13763:SF0">
    <property type="entry name" value="BREAST CANCER TYPE 1 SUSCEPTIBILITY PROTEIN"/>
    <property type="match status" value="1"/>
</dbReference>
<dbReference type="GO" id="GO:0004842">
    <property type="term" value="F:ubiquitin-protein transferase activity"/>
    <property type="evidence" value="ECO:0007669"/>
    <property type="project" value="TreeGrafter"/>
</dbReference>
<evidence type="ECO:0000256" key="10">
    <source>
        <dbReference type="SAM" id="MobiDB-lite"/>
    </source>
</evidence>
<dbReference type="InterPro" id="IPR036443">
    <property type="entry name" value="Znf_RanBP2_sf"/>
</dbReference>
<dbReference type="Proteomes" id="UP000605846">
    <property type="component" value="Unassembled WGS sequence"/>
</dbReference>
<keyword evidence="3" id="KW-0677">Repeat</keyword>
<dbReference type="GO" id="GO:0005634">
    <property type="term" value="C:nucleus"/>
    <property type="evidence" value="ECO:0007669"/>
    <property type="project" value="UniProtKB-SubCell"/>
</dbReference>
<evidence type="ECO:0000256" key="2">
    <source>
        <dbReference type="ARBA" id="ARBA00022723"/>
    </source>
</evidence>
<evidence type="ECO:0000256" key="3">
    <source>
        <dbReference type="ARBA" id="ARBA00022737"/>
    </source>
</evidence>
<keyword evidence="4" id="KW-0227">DNA damage</keyword>
<dbReference type="PANTHER" id="PTHR13763">
    <property type="entry name" value="BREAST CANCER TYPE 1 SUSCEPTIBILITY PROTEIN BRCA1"/>
    <property type="match status" value="1"/>
</dbReference>
<evidence type="ECO:0000256" key="4">
    <source>
        <dbReference type="ARBA" id="ARBA00022763"/>
    </source>
</evidence>
<feature type="region of interest" description="Disordered" evidence="10">
    <location>
        <begin position="206"/>
        <end position="237"/>
    </location>
</feature>
<dbReference type="InterPro" id="IPR036420">
    <property type="entry name" value="BRCT_dom_sf"/>
</dbReference>
<proteinExistence type="predicted"/>
<evidence type="ECO:0000256" key="7">
    <source>
        <dbReference type="ARBA" id="ARBA00023204"/>
    </source>
</evidence>
<keyword evidence="5 9" id="KW-0863">Zinc-finger</keyword>
<dbReference type="PROSITE" id="PS01358">
    <property type="entry name" value="ZF_RANBP2_1"/>
    <property type="match status" value="1"/>
</dbReference>
<dbReference type="PROSITE" id="PS50199">
    <property type="entry name" value="ZF_RANBP2_2"/>
    <property type="match status" value="1"/>
</dbReference>
<evidence type="ECO:0000259" key="11">
    <source>
        <dbReference type="PROSITE" id="PS50172"/>
    </source>
</evidence>
<feature type="domain" description="BRCT" evidence="11">
    <location>
        <begin position="441"/>
        <end position="534"/>
    </location>
</feature>
<dbReference type="PROSITE" id="PS50172">
    <property type="entry name" value="BRCT"/>
    <property type="match status" value="2"/>
</dbReference>
<keyword evidence="14" id="KW-1185">Reference proteome</keyword>
<keyword evidence="6" id="KW-0862">Zinc</keyword>
<accession>A0A8H7BTU7</accession>
<feature type="domain" description="RanBP2-type" evidence="12">
    <location>
        <begin position="240"/>
        <end position="274"/>
    </location>
</feature>
<dbReference type="Gene3D" id="3.40.50.10190">
    <property type="entry name" value="BRCT domain"/>
    <property type="match status" value="2"/>
</dbReference>
<keyword evidence="8" id="KW-0539">Nucleus</keyword>
<feature type="region of interest" description="Disordered" evidence="10">
    <location>
        <begin position="116"/>
        <end position="136"/>
    </location>
</feature>
<keyword evidence="2" id="KW-0479">Metal-binding</keyword>
<protein>
    <recommendedName>
        <fullName evidence="15">RanBP2-type domain-containing protein</fullName>
    </recommendedName>
</protein>
<feature type="domain" description="BRCT" evidence="11">
    <location>
        <begin position="357"/>
        <end position="419"/>
    </location>
</feature>
<name>A0A8H7BTU7_9FUNG</name>
<dbReference type="AlphaFoldDB" id="A0A8H7BTU7"/>
<comment type="caution">
    <text evidence="13">The sequence shown here is derived from an EMBL/GenBank/DDBJ whole genome shotgun (WGS) entry which is preliminary data.</text>
</comment>
<gene>
    <name evidence="13" type="ORF">EC973_003335</name>
</gene>
<dbReference type="GO" id="GO:0008270">
    <property type="term" value="F:zinc ion binding"/>
    <property type="evidence" value="ECO:0007669"/>
    <property type="project" value="UniProtKB-KW"/>
</dbReference>
<evidence type="ECO:0000313" key="14">
    <source>
        <dbReference type="Proteomes" id="UP000605846"/>
    </source>
</evidence>
<sequence>MADFTTNACDSPLAECLIYADDLFLLLIELYRTFKASKVTGLNNSDCVHEKIGVERVCPTCQLPAIVKNLRKDPMHDTLVACVKKLKTKLINSSLTPLTMTLEREPVALDNIPQTTPTEVQQHTSPAGSPTPDLDQLPLAEANRLVTKEETTGLSPNAWSVLESLPASLNCESLLDDMMVDTVEVDQPAASPVIKDTNAQKIVANKSATTDALPSSSTLPRKRSLSDNRKSAQVSKKSVRAKDFHDLKWQCSRCLFSNPESEPLCGICRLPRDTGRTALEKPGSIPSNDVSTMNTFAIHDAEFNVVPASQKEDGVLSYIHTSMQIAHVLCTGLNAEDTIRFDQSIILVTDTDLSINVYSDIRDMDEVGHVITSVDENRFCPRTLKYLHAILAGKWVVEISWLIDSIEARQWLPEEPYEVLGDTTTGISNAPAVGRQQRAHNAATLFEDWKFYFFGDFSNRYKKADLLQLCRSAGGKILARRPGPHKEASTGTRPPVILVPSMTDLGKKKSSWLQQYDVKDAAWLIDSISRYAIP</sequence>
<evidence type="ECO:0008006" key="15">
    <source>
        <dbReference type="Google" id="ProtNLM"/>
    </source>
</evidence>
<evidence type="ECO:0000259" key="12">
    <source>
        <dbReference type="PROSITE" id="PS50199"/>
    </source>
</evidence>
<evidence type="ECO:0000256" key="9">
    <source>
        <dbReference type="PROSITE-ProRule" id="PRU00322"/>
    </source>
</evidence>
<dbReference type="SUPFAM" id="SSF90209">
    <property type="entry name" value="Ran binding protein zinc finger-like"/>
    <property type="match status" value="1"/>
</dbReference>
<dbReference type="GO" id="GO:0045944">
    <property type="term" value="P:positive regulation of transcription by RNA polymerase II"/>
    <property type="evidence" value="ECO:0007669"/>
    <property type="project" value="TreeGrafter"/>
</dbReference>
<dbReference type="OrthoDB" id="549017at2759"/>
<evidence type="ECO:0000313" key="13">
    <source>
        <dbReference type="EMBL" id="KAF7732588.1"/>
    </source>
</evidence>
<evidence type="ECO:0000256" key="5">
    <source>
        <dbReference type="ARBA" id="ARBA00022771"/>
    </source>
</evidence>
<dbReference type="InterPro" id="IPR031099">
    <property type="entry name" value="BRCA1-associated"/>
</dbReference>
<evidence type="ECO:0000256" key="8">
    <source>
        <dbReference type="ARBA" id="ARBA00023242"/>
    </source>
</evidence>
<organism evidence="13 14">
    <name type="scientific">Apophysomyces ossiformis</name>
    <dbReference type="NCBI Taxonomy" id="679940"/>
    <lineage>
        <taxon>Eukaryota</taxon>
        <taxon>Fungi</taxon>
        <taxon>Fungi incertae sedis</taxon>
        <taxon>Mucoromycota</taxon>
        <taxon>Mucoromycotina</taxon>
        <taxon>Mucoromycetes</taxon>
        <taxon>Mucorales</taxon>
        <taxon>Mucorineae</taxon>
        <taxon>Mucoraceae</taxon>
        <taxon>Apophysomyces</taxon>
    </lineage>
</organism>
<evidence type="ECO:0000256" key="1">
    <source>
        <dbReference type="ARBA" id="ARBA00004123"/>
    </source>
</evidence>
<dbReference type="InterPro" id="IPR001876">
    <property type="entry name" value="Znf_RanBP2"/>
</dbReference>
<feature type="compositionally biased region" description="Polar residues" evidence="10">
    <location>
        <begin position="206"/>
        <end position="219"/>
    </location>
</feature>
<dbReference type="GO" id="GO:0000724">
    <property type="term" value="P:double-strand break repair via homologous recombination"/>
    <property type="evidence" value="ECO:0007669"/>
    <property type="project" value="TreeGrafter"/>
</dbReference>
<comment type="subcellular location">
    <subcellularLocation>
        <location evidence="1">Nucleus</location>
    </subcellularLocation>
</comment>
<dbReference type="EMBL" id="JABAYA010000002">
    <property type="protein sequence ID" value="KAF7732588.1"/>
    <property type="molecule type" value="Genomic_DNA"/>
</dbReference>
<dbReference type="InterPro" id="IPR001357">
    <property type="entry name" value="BRCT_dom"/>
</dbReference>
<dbReference type="SUPFAM" id="SSF52113">
    <property type="entry name" value="BRCT domain"/>
    <property type="match status" value="2"/>
</dbReference>
<keyword evidence="7" id="KW-0234">DNA repair</keyword>
<feature type="compositionally biased region" description="Polar residues" evidence="10">
    <location>
        <begin position="116"/>
        <end position="128"/>
    </location>
</feature>
<evidence type="ECO:0000256" key="6">
    <source>
        <dbReference type="ARBA" id="ARBA00022833"/>
    </source>
</evidence>
<reference evidence="13" key="1">
    <citation type="submission" date="2020-01" db="EMBL/GenBank/DDBJ databases">
        <title>Genome Sequencing of Three Apophysomyces-Like Fungal Strains Confirms a Novel Fungal Genus in the Mucoromycota with divergent Burkholderia-like Endosymbiotic Bacteria.</title>
        <authorList>
            <person name="Stajich J.E."/>
            <person name="Macias A.M."/>
            <person name="Carter-House D."/>
            <person name="Lovett B."/>
            <person name="Kasson L.R."/>
            <person name="Berry K."/>
            <person name="Grigoriev I."/>
            <person name="Chang Y."/>
            <person name="Spatafora J."/>
            <person name="Kasson M.T."/>
        </authorList>
    </citation>
    <scope>NUCLEOTIDE SEQUENCE</scope>
    <source>
        <strain evidence="13">NRRL A-21654</strain>
    </source>
</reference>